<gene>
    <name evidence="2" type="ORF">NECAME_05572</name>
</gene>
<feature type="transmembrane region" description="Helical" evidence="1">
    <location>
        <begin position="40"/>
        <end position="59"/>
    </location>
</feature>
<evidence type="ECO:0000313" key="3">
    <source>
        <dbReference type="Proteomes" id="UP000053676"/>
    </source>
</evidence>
<dbReference type="KEGG" id="nai:NECAME_05572"/>
<proteinExistence type="predicted"/>
<dbReference type="OrthoDB" id="5853017at2759"/>
<protein>
    <submittedName>
        <fullName evidence="2">Uncharacterized protein</fullName>
    </submittedName>
</protein>
<dbReference type="AlphaFoldDB" id="W2SFU0"/>
<keyword evidence="1" id="KW-0472">Membrane</keyword>
<keyword evidence="3" id="KW-1185">Reference proteome</keyword>
<keyword evidence="1" id="KW-0812">Transmembrane</keyword>
<dbReference type="Proteomes" id="UP000053676">
    <property type="component" value="Unassembled WGS sequence"/>
</dbReference>
<evidence type="ECO:0000313" key="2">
    <source>
        <dbReference type="EMBL" id="ETN68489.1"/>
    </source>
</evidence>
<dbReference type="Gene3D" id="1.25.50.20">
    <property type="match status" value="1"/>
</dbReference>
<reference evidence="3" key="1">
    <citation type="journal article" date="2014" name="Nat. Genet.">
        <title>Genome of the human hookworm Necator americanus.</title>
        <authorList>
            <person name="Tang Y.T."/>
            <person name="Gao X."/>
            <person name="Rosa B.A."/>
            <person name="Abubucker S."/>
            <person name="Hallsworth-Pepin K."/>
            <person name="Martin J."/>
            <person name="Tyagi R."/>
            <person name="Heizer E."/>
            <person name="Zhang X."/>
            <person name="Bhonagiri-Palsikar V."/>
            <person name="Minx P."/>
            <person name="Warren W.C."/>
            <person name="Wang Q."/>
            <person name="Zhan B."/>
            <person name="Hotez P.J."/>
            <person name="Sternberg P.W."/>
            <person name="Dougall A."/>
            <person name="Gaze S.T."/>
            <person name="Mulvenna J."/>
            <person name="Sotillo J."/>
            <person name="Ranganathan S."/>
            <person name="Rabelo E.M."/>
            <person name="Wilson R.K."/>
            <person name="Felgner P.L."/>
            <person name="Bethony J."/>
            <person name="Hawdon J.M."/>
            <person name="Gasser R.B."/>
            <person name="Loukas A."/>
            <person name="Mitreva M."/>
        </authorList>
    </citation>
    <scope>NUCLEOTIDE SEQUENCE [LARGE SCALE GENOMIC DNA]</scope>
</reference>
<accession>W2SFU0</accession>
<organism evidence="2 3">
    <name type="scientific">Necator americanus</name>
    <name type="common">Human hookworm</name>
    <dbReference type="NCBI Taxonomy" id="51031"/>
    <lineage>
        <taxon>Eukaryota</taxon>
        <taxon>Metazoa</taxon>
        <taxon>Ecdysozoa</taxon>
        <taxon>Nematoda</taxon>
        <taxon>Chromadorea</taxon>
        <taxon>Rhabditida</taxon>
        <taxon>Rhabditina</taxon>
        <taxon>Rhabditomorpha</taxon>
        <taxon>Strongyloidea</taxon>
        <taxon>Ancylostomatidae</taxon>
        <taxon>Bunostominae</taxon>
        <taxon>Necator</taxon>
    </lineage>
</organism>
<dbReference type="EMBL" id="KI669253">
    <property type="protein sequence ID" value="ETN68489.1"/>
    <property type="molecule type" value="Genomic_DNA"/>
</dbReference>
<name>W2SFU0_NECAM</name>
<keyword evidence="1" id="KW-1133">Transmembrane helix</keyword>
<evidence type="ECO:0000256" key="1">
    <source>
        <dbReference type="SAM" id="Phobius"/>
    </source>
</evidence>
<sequence>MQEMDRMVWQMIHKHVKYIGGLIEETPFAHIFEVVRVFRIFNAHFFFGLMIVLDGIATLQGRLPKKDCRPPPELLGVVLDEGVRQGGTAAWDRVYAAYLETKNPTERVQLIGALASTKQQSLISK</sequence>